<feature type="transmembrane region" description="Helical" evidence="2">
    <location>
        <begin position="238"/>
        <end position="258"/>
    </location>
</feature>
<feature type="compositionally biased region" description="Low complexity" evidence="1">
    <location>
        <begin position="615"/>
        <end position="624"/>
    </location>
</feature>
<dbReference type="RefSeq" id="WP_150493531.1">
    <property type="nucleotide sequence ID" value="NZ_CP023699.1"/>
</dbReference>
<keyword evidence="2" id="KW-0472">Membrane</keyword>
<protein>
    <submittedName>
        <fullName evidence="4">Zinc ribbon domain-containing protein</fullName>
    </submittedName>
</protein>
<keyword evidence="2" id="KW-1133">Transmembrane helix</keyword>
<evidence type="ECO:0000313" key="5">
    <source>
        <dbReference type="Proteomes" id="UP000325529"/>
    </source>
</evidence>
<keyword evidence="2" id="KW-0812">Transmembrane</keyword>
<feature type="transmembrane region" description="Helical" evidence="2">
    <location>
        <begin position="464"/>
        <end position="483"/>
    </location>
</feature>
<evidence type="ECO:0000259" key="3">
    <source>
        <dbReference type="Pfam" id="PF13240"/>
    </source>
</evidence>
<dbReference type="EMBL" id="CP023699">
    <property type="protein sequence ID" value="QEU92534.1"/>
    <property type="molecule type" value="Genomic_DNA"/>
</dbReference>
<feature type="transmembrane region" description="Helical" evidence="2">
    <location>
        <begin position="377"/>
        <end position="397"/>
    </location>
</feature>
<feature type="compositionally biased region" description="Low complexity" evidence="1">
    <location>
        <begin position="585"/>
        <end position="608"/>
    </location>
</feature>
<evidence type="ECO:0000256" key="1">
    <source>
        <dbReference type="SAM" id="MobiDB-lite"/>
    </source>
</evidence>
<feature type="transmembrane region" description="Helical" evidence="2">
    <location>
        <begin position="409"/>
        <end position="430"/>
    </location>
</feature>
<accession>A0A5J6GD91</accession>
<organism evidence="4 5">
    <name type="scientific">Streptomyces kanamyceticus</name>
    <dbReference type="NCBI Taxonomy" id="1967"/>
    <lineage>
        <taxon>Bacteria</taxon>
        <taxon>Bacillati</taxon>
        <taxon>Actinomycetota</taxon>
        <taxon>Actinomycetes</taxon>
        <taxon>Kitasatosporales</taxon>
        <taxon>Streptomycetaceae</taxon>
        <taxon>Streptomyces</taxon>
    </lineage>
</organism>
<reference evidence="4 5" key="1">
    <citation type="submission" date="2017-09" db="EMBL/GenBank/DDBJ databases">
        <authorList>
            <person name="Lee N."/>
            <person name="Cho B.-K."/>
        </authorList>
    </citation>
    <scope>NUCLEOTIDE SEQUENCE [LARGE SCALE GENOMIC DNA]</scope>
    <source>
        <strain evidence="4 5">ATCC 12853</strain>
    </source>
</reference>
<dbReference type="InterPro" id="IPR026870">
    <property type="entry name" value="Zinc_ribbon_dom"/>
</dbReference>
<proteinExistence type="predicted"/>
<feature type="transmembrane region" description="Helical" evidence="2">
    <location>
        <begin position="163"/>
        <end position="183"/>
    </location>
</feature>
<evidence type="ECO:0000256" key="2">
    <source>
        <dbReference type="SAM" id="Phobius"/>
    </source>
</evidence>
<gene>
    <name evidence="4" type="ORF">CP970_17920</name>
</gene>
<evidence type="ECO:0000313" key="4">
    <source>
        <dbReference type="EMBL" id="QEU92534.1"/>
    </source>
</evidence>
<feature type="transmembrane region" description="Helical" evidence="2">
    <location>
        <begin position="279"/>
        <end position="302"/>
    </location>
</feature>
<dbReference type="Pfam" id="PF13240">
    <property type="entry name" value="Zn_Ribbon_1"/>
    <property type="match status" value="1"/>
</dbReference>
<feature type="transmembrane region" description="Helical" evidence="2">
    <location>
        <begin position="203"/>
        <end position="226"/>
    </location>
</feature>
<dbReference type="AlphaFoldDB" id="A0A5J6GD91"/>
<dbReference type="Proteomes" id="UP000325529">
    <property type="component" value="Chromosome"/>
</dbReference>
<dbReference type="KEGG" id="ska:CP970_17920"/>
<feature type="transmembrane region" description="Helical" evidence="2">
    <location>
        <begin position="74"/>
        <end position="96"/>
    </location>
</feature>
<name>A0A5J6GD91_STRKN</name>
<feature type="domain" description="Zinc-ribbon" evidence="3">
    <location>
        <begin position="4"/>
        <end position="24"/>
    </location>
</feature>
<keyword evidence="5" id="KW-1185">Reference proteome</keyword>
<sequence>MASYCPHCGAPAPDEARFCMKCGRERAPEPGAEPEAPAALPVAPSMPPPPAHLPGPVTPSPVGAFLGRTFRGDWAGAVQAALWPLVLLLVGAVALASPSYGQDDEVVVGFVDRLRVSLALLLQSVGGGFALSGHEQRPVFDGTDGLGSDSSEQVLQGTASLHFVPLTVTALWIVALLIGVRVLRNRIRVRAAAAPGGVPGGTVGFEAAVRVTLLVTAGVLALALFAQPEIEGIEISSSPVLAALGALLLGLAVSCGVLHRDDLVHRMAARPGAQAVVRAAGTALRALVVVLVLCSLVAFISLTQVDDLAELTDLDNTDFSPLLVALLLLPNLAVTALGIGWGASAEASVSGGSSMYGGGQEGGSFGLSELGDVTNDWAIVGALALGLVCALTIGVLAARRLAGRRGEQFLAAGVFFGLVLLLAACSGFGVEASGAGSGGGGSEFGGGSGSGSGSVETGIGVPEVLLFGLLWIGAATFLAPYLLRMVGERGVAAGGAAAVPVAPMAPPVPGALPTPSYTPTSSNASAPSYVPTIEVTPSYAPAPKPRSSAGIWVATIAGAFVIGGGAAAGILFWQNGGGDDKTDGAAKGASASASQSGSQAPSPVASGGTENPEPSSSGDAASAGASGGSGDSGNLGAVNVPEGSEIMTDPEGFSFAAPEGWRRQPVDPQRPGQITYSGSTGREEFLVGVVTDAPYTSYDNFTNIEEHTKSAPDKSDYQRVRLERNTFQGRSGAIWEYTYTDKADRTIHALDQSYIAENGTEYAIQFSWREDFLSSGEGAKTHRTALDTWRLISD</sequence>
<feature type="region of interest" description="Disordered" evidence="1">
    <location>
        <begin position="582"/>
        <end position="679"/>
    </location>
</feature>
<feature type="transmembrane region" description="Helical" evidence="2">
    <location>
        <begin position="551"/>
        <end position="573"/>
    </location>
</feature>